<accession>V6LP23</accession>
<evidence type="ECO:0000313" key="2">
    <source>
        <dbReference type="EMBL" id="KAH0569946.1"/>
    </source>
</evidence>
<dbReference type="EMBL" id="KI546159">
    <property type="protein sequence ID" value="EST42479.1"/>
    <property type="molecule type" value="Genomic_DNA"/>
</dbReference>
<dbReference type="EMBL" id="AUWU02000008">
    <property type="protein sequence ID" value="KAH0569946.1"/>
    <property type="molecule type" value="Genomic_DNA"/>
</dbReference>
<reference evidence="2" key="2">
    <citation type="submission" date="2020-12" db="EMBL/GenBank/DDBJ databases">
        <title>New Spironucleus salmonicida genome in near-complete chromosomes.</title>
        <authorList>
            <person name="Xu F."/>
            <person name="Kurt Z."/>
            <person name="Jimenez-Gonzalez A."/>
            <person name="Astvaldsson A."/>
            <person name="Andersson J.O."/>
            <person name="Svard S.G."/>
        </authorList>
    </citation>
    <scope>NUCLEOTIDE SEQUENCE</scope>
    <source>
        <strain evidence="2">ATCC 50377</strain>
    </source>
</reference>
<protein>
    <submittedName>
        <fullName evidence="1">Uncharacterized protein</fullName>
    </submittedName>
</protein>
<name>V6LP23_9EUKA</name>
<evidence type="ECO:0000313" key="1">
    <source>
        <dbReference type="EMBL" id="EST42479.1"/>
    </source>
</evidence>
<dbReference type="AlphaFoldDB" id="V6LP23"/>
<keyword evidence="3" id="KW-1185">Reference proteome</keyword>
<reference evidence="1 2" key="1">
    <citation type="journal article" date="2014" name="PLoS Genet.">
        <title>The Genome of Spironucleus salmonicida Highlights a Fish Pathogen Adapted to Fluctuating Environments.</title>
        <authorList>
            <person name="Xu F."/>
            <person name="Jerlstrom-Hultqvist J."/>
            <person name="Einarsson E."/>
            <person name="Astvaldsson A."/>
            <person name="Svard S.G."/>
            <person name="Andersson J.O."/>
        </authorList>
    </citation>
    <scope>NUCLEOTIDE SEQUENCE</scope>
    <source>
        <strain evidence="2">ATCC 50377</strain>
    </source>
</reference>
<gene>
    <name evidence="1" type="ORF">SS50377_17785</name>
    <name evidence="2" type="ORF">SS50377_27918</name>
</gene>
<organism evidence="1">
    <name type="scientific">Spironucleus salmonicida</name>
    <dbReference type="NCBI Taxonomy" id="348837"/>
    <lineage>
        <taxon>Eukaryota</taxon>
        <taxon>Metamonada</taxon>
        <taxon>Diplomonadida</taxon>
        <taxon>Hexamitidae</taxon>
        <taxon>Hexamitinae</taxon>
        <taxon>Spironucleus</taxon>
    </lineage>
</organism>
<dbReference type="VEuPathDB" id="GiardiaDB:SS50377_27918"/>
<evidence type="ECO:0000313" key="3">
    <source>
        <dbReference type="Proteomes" id="UP000018208"/>
    </source>
</evidence>
<proteinExistence type="predicted"/>
<dbReference type="Proteomes" id="UP000018208">
    <property type="component" value="Unassembled WGS sequence"/>
</dbReference>
<sequence>MMKQKILALLKVQNSEPFIYFLNQKQFSKPTQSIRNFDFNTLQTKFVASFLPLQNPRIEQLITDIAHENFDNLEVFNLLKVILGIKIYKPFKLQQADSSILLNKSTQPTVLKLIYNQTNLYKNFQINNLIETKFFQPFTAYNPLVQATFTKYIALQHAHITDQFSYLDIIQLQETGKKLAYLTNLDIIIASSLQLIKTCRINDITSQCIQELVESSLRQFLILKINSLKAVLNSSNVENEFSKFTLFEREIFTKAHSKSMFVSIFQQFHLAYHFVFLASLTNSSHLKLAFLEILNSIINIYQYNSTNLEFLQEKIKNSFDLDIEFSLQNLLEKSINFNANQYEIAFNSRQKELQKQKIYKEMLDNCQLVQKQKLVENTLLYNQNIYNRLQNFDLKLDRNLVEKVEISLGFQCDKETVLDLIEEMRGEFYQKISQNEADFLVILKKSAPHLLKLYYENNEKGVENQIQSEIQNPQNSQSAEIEEMNISDLIPTEFDPKQHVQIENEMGLPSTFHSFSASFHSIQKTQISAPGIEIPALTPQDFFFNNAILVEFVAIPIRKMREILNFCLGTFCQKQNFLASLLPFLDFYFCQNSLLISEFLETNEIPIQFRFSTPFSKFLACVISPVQAELLAAFGLLMPLASRVHQADRLALKLKRQTLRRDRIANFALWRLRLALSGAFQAGVLVCAEAVARVRDAAGADFLAFFDALRAEVKRAVAGLQGHRTLLGRADAALAEVAAYLVETDEGALARHVVALKRACNQ</sequence>